<evidence type="ECO:0000256" key="1">
    <source>
        <dbReference type="ARBA" id="ARBA00004383"/>
    </source>
</evidence>
<dbReference type="PANTHER" id="PTHR33446">
    <property type="entry name" value="PROTEIN TONB-RELATED"/>
    <property type="match status" value="1"/>
</dbReference>
<dbReference type="GO" id="GO:0055085">
    <property type="term" value="P:transmembrane transport"/>
    <property type="evidence" value="ECO:0007669"/>
    <property type="project" value="InterPro"/>
</dbReference>
<dbReference type="Proteomes" id="UP000315017">
    <property type="component" value="Chromosome"/>
</dbReference>
<evidence type="ECO:0000256" key="5">
    <source>
        <dbReference type="ARBA" id="ARBA00022519"/>
    </source>
</evidence>
<evidence type="ECO:0000313" key="14">
    <source>
        <dbReference type="Proteomes" id="UP000315017"/>
    </source>
</evidence>
<comment type="similarity">
    <text evidence="2">Belongs to the TonB family.</text>
</comment>
<feature type="region of interest" description="Disordered" evidence="10">
    <location>
        <begin position="108"/>
        <end position="155"/>
    </location>
</feature>
<keyword evidence="6 11" id="KW-0812">Transmembrane</keyword>
<dbReference type="InterPro" id="IPR037682">
    <property type="entry name" value="TonB_C"/>
</dbReference>
<keyword evidence="8 11" id="KW-1133">Transmembrane helix</keyword>
<keyword evidence="14" id="KW-1185">Reference proteome</keyword>
<accession>A0A517Y581</accession>
<dbReference type="NCBIfam" id="TIGR01352">
    <property type="entry name" value="tonB_Cterm"/>
    <property type="match status" value="1"/>
</dbReference>
<dbReference type="SUPFAM" id="SSF74653">
    <property type="entry name" value="TolA/TonB C-terminal domain"/>
    <property type="match status" value="1"/>
</dbReference>
<proteinExistence type="inferred from homology"/>
<dbReference type="InterPro" id="IPR051045">
    <property type="entry name" value="TonB-dependent_transducer"/>
</dbReference>
<keyword evidence="4" id="KW-1003">Cell membrane</keyword>
<dbReference type="GO" id="GO:0031992">
    <property type="term" value="F:energy transducer activity"/>
    <property type="evidence" value="ECO:0007669"/>
    <property type="project" value="TreeGrafter"/>
</dbReference>
<evidence type="ECO:0000259" key="12">
    <source>
        <dbReference type="PROSITE" id="PS52015"/>
    </source>
</evidence>
<evidence type="ECO:0000256" key="3">
    <source>
        <dbReference type="ARBA" id="ARBA00022448"/>
    </source>
</evidence>
<dbReference type="Pfam" id="PF03544">
    <property type="entry name" value="TonB_C"/>
    <property type="match status" value="1"/>
</dbReference>
<feature type="compositionally biased region" description="Basic and acidic residues" evidence="10">
    <location>
        <begin position="138"/>
        <end position="147"/>
    </location>
</feature>
<dbReference type="PROSITE" id="PS52015">
    <property type="entry name" value="TONB_CTD"/>
    <property type="match status" value="1"/>
</dbReference>
<dbReference type="GO" id="GO:0015031">
    <property type="term" value="P:protein transport"/>
    <property type="evidence" value="ECO:0007669"/>
    <property type="project" value="UniProtKB-KW"/>
</dbReference>
<evidence type="ECO:0000256" key="4">
    <source>
        <dbReference type="ARBA" id="ARBA00022475"/>
    </source>
</evidence>
<dbReference type="Gene3D" id="3.30.1150.10">
    <property type="match status" value="1"/>
</dbReference>
<feature type="domain" description="TonB C-terminal" evidence="12">
    <location>
        <begin position="187"/>
        <end position="279"/>
    </location>
</feature>
<dbReference type="InterPro" id="IPR006260">
    <property type="entry name" value="TonB/TolA_C"/>
</dbReference>
<dbReference type="PANTHER" id="PTHR33446:SF2">
    <property type="entry name" value="PROTEIN TONB"/>
    <property type="match status" value="1"/>
</dbReference>
<evidence type="ECO:0000256" key="9">
    <source>
        <dbReference type="ARBA" id="ARBA00023136"/>
    </source>
</evidence>
<name>A0A517Y581_9BACT</name>
<comment type="subcellular location">
    <subcellularLocation>
        <location evidence="1">Cell inner membrane</location>
        <topology evidence="1">Single-pass membrane protein</topology>
        <orientation evidence="1">Periplasmic side</orientation>
    </subcellularLocation>
</comment>
<reference evidence="13 14" key="1">
    <citation type="submission" date="2019-02" db="EMBL/GenBank/DDBJ databases">
        <title>Deep-cultivation of Planctomycetes and their phenomic and genomic characterization uncovers novel biology.</title>
        <authorList>
            <person name="Wiegand S."/>
            <person name="Jogler M."/>
            <person name="Boedeker C."/>
            <person name="Pinto D."/>
            <person name="Vollmers J."/>
            <person name="Rivas-Marin E."/>
            <person name="Kohn T."/>
            <person name="Peeters S.H."/>
            <person name="Heuer A."/>
            <person name="Rast P."/>
            <person name="Oberbeckmann S."/>
            <person name="Bunk B."/>
            <person name="Jeske O."/>
            <person name="Meyerdierks A."/>
            <person name="Storesund J.E."/>
            <person name="Kallscheuer N."/>
            <person name="Luecker S."/>
            <person name="Lage O.M."/>
            <person name="Pohl T."/>
            <person name="Merkel B.J."/>
            <person name="Hornburger P."/>
            <person name="Mueller R.-W."/>
            <person name="Bruemmer F."/>
            <person name="Labrenz M."/>
            <person name="Spormann A.M."/>
            <person name="Op den Camp H."/>
            <person name="Overmann J."/>
            <person name="Amann R."/>
            <person name="Jetten M.S.M."/>
            <person name="Mascher T."/>
            <person name="Medema M.H."/>
            <person name="Devos D.P."/>
            <person name="Kaster A.-K."/>
            <person name="Ovreas L."/>
            <person name="Rohde M."/>
            <person name="Galperin M.Y."/>
            <person name="Jogler C."/>
        </authorList>
    </citation>
    <scope>NUCLEOTIDE SEQUENCE [LARGE SCALE GENOMIC DNA]</scope>
    <source>
        <strain evidence="13 14">ETA_A8</strain>
    </source>
</reference>
<evidence type="ECO:0000256" key="10">
    <source>
        <dbReference type="SAM" id="MobiDB-lite"/>
    </source>
</evidence>
<dbReference type="OrthoDB" id="9792439at2"/>
<evidence type="ECO:0000256" key="8">
    <source>
        <dbReference type="ARBA" id="ARBA00022989"/>
    </source>
</evidence>
<protein>
    <submittedName>
        <fullName evidence="13">Transport protein TonB</fullName>
    </submittedName>
</protein>
<evidence type="ECO:0000256" key="11">
    <source>
        <dbReference type="SAM" id="Phobius"/>
    </source>
</evidence>
<gene>
    <name evidence="13" type="ORF">ETAA8_04660</name>
</gene>
<keyword evidence="3" id="KW-0813">Transport</keyword>
<keyword evidence="5" id="KW-0997">Cell inner membrane</keyword>
<evidence type="ECO:0000313" key="13">
    <source>
        <dbReference type="EMBL" id="QDU25398.1"/>
    </source>
</evidence>
<keyword evidence="7" id="KW-0653">Protein transport</keyword>
<dbReference type="EMBL" id="CP036274">
    <property type="protein sequence ID" value="QDU25398.1"/>
    <property type="molecule type" value="Genomic_DNA"/>
</dbReference>
<feature type="transmembrane region" description="Helical" evidence="11">
    <location>
        <begin position="12"/>
        <end position="38"/>
    </location>
</feature>
<dbReference type="AlphaFoldDB" id="A0A517Y581"/>
<organism evidence="13 14">
    <name type="scientific">Anatilimnocola aggregata</name>
    <dbReference type="NCBI Taxonomy" id="2528021"/>
    <lineage>
        <taxon>Bacteria</taxon>
        <taxon>Pseudomonadati</taxon>
        <taxon>Planctomycetota</taxon>
        <taxon>Planctomycetia</taxon>
        <taxon>Pirellulales</taxon>
        <taxon>Pirellulaceae</taxon>
        <taxon>Anatilimnocola</taxon>
    </lineage>
</organism>
<dbReference type="KEGG" id="aagg:ETAA8_04660"/>
<dbReference type="GO" id="GO:0098797">
    <property type="term" value="C:plasma membrane protein complex"/>
    <property type="evidence" value="ECO:0007669"/>
    <property type="project" value="TreeGrafter"/>
</dbReference>
<evidence type="ECO:0000256" key="6">
    <source>
        <dbReference type="ARBA" id="ARBA00022692"/>
    </source>
</evidence>
<evidence type="ECO:0000256" key="7">
    <source>
        <dbReference type="ARBA" id="ARBA00022927"/>
    </source>
</evidence>
<evidence type="ECO:0000256" key="2">
    <source>
        <dbReference type="ARBA" id="ARBA00006555"/>
    </source>
</evidence>
<sequence>MFPSRARYIARTLLVGWDVSIIAHVAVAAAIGGTMLAFPSVLEFQVRRGEAILIHAQMSAVAATQPDHTQEVEVSVEAVSLEPPPQVAVENAPIRDTLEPTPAVLPVVRSGDYEPTNVMPTDKPPATSVSIDAPAKVPPREKAKESPQQKVETAAKPLDRQIADQLRTSPGKVNVAAIRPSVAGAKVDELPRKLPDNREPLYPRDALLAGVEGKVMLRVQISAAGRVLRASVERSSGMTSFDESALDAVRDWRFTPAKRQGFAVAHEVFIPIRFMIRRG</sequence>
<keyword evidence="9 11" id="KW-0472">Membrane</keyword>